<keyword evidence="4" id="KW-0472">Membrane</keyword>
<dbReference type="Pfam" id="PF00106">
    <property type="entry name" value="adh_short"/>
    <property type="match status" value="1"/>
</dbReference>
<evidence type="ECO:0000313" key="5">
    <source>
        <dbReference type="EMBL" id="AOW03652.1"/>
    </source>
</evidence>
<dbReference type="PANTHER" id="PTHR24320">
    <property type="entry name" value="RETINOL DEHYDROGENASE"/>
    <property type="match status" value="1"/>
</dbReference>
<dbReference type="InterPro" id="IPR002347">
    <property type="entry name" value="SDR_fam"/>
</dbReference>
<sequence>MPLNIIQTLATEGKDAVPYFDQIAVAVPVLGVVSLLKTYFGGSTNTWQRDMHGRVVIMTGGTSGVGAEIARELAQKGAQLILLVREHTTYAAEFVDDLRAASGNELVYMETCDLNDLHSVRKFATKWLDNQPPRRLDTVICCAATATPPSVERKYSRDGIEEMLQVNYLAHYHLLTLLEPALKVQPPDRDVRIVLTSCVAHVMADLDFSDLQFTRRKYPTYSPWRAFGASKLLLNMFGYEYQRRLAAYERPDKAPCNVRVVMADPGMMRSPSFKRFITCGSVLLLLLYLVFWPFWWLVLKTSKQGMQSILYGVFCGELPAPIEEAVYIQECDVRSHMARAEMNDKELQKEVFDKTKLMVEVIEKKSAIDRKKLEEKLKKEGKASNGSKTEYTPNSTASDEKITPIEEEDEESTTGSTTTTATGSATSRNDKKKRNRKRKT</sequence>
<dbReference type="KEGG" id="yli:2910858"/>
<dbReference type="OrthoDB" id="191979at2759"/>
<dbReference type="PANTHER" id="PTHR24320:SF285">
    <property type="entry name" value="RETINOL DEHYDROGENASE 14"/>
    <property type="match status" value="1"/>
</dbReference>
<dbReference type="EMBL" id="CP017556">
    <property type="protein sequence ID" value="AOW03652.1"/>
    <property type="molecule type" value="Genomic_DNA"/>
</dbReference>
<evidence type="ECO:0000256" key="3">
    <source>
        <dbReference type="SAM" id="MobiDB-lite"/>
    </source>
</evidence>
<keyword evidence="4" id="KW-0812">Transmembrane</keyword>
<feature type="compositionally biased region" description="Polar residues" evidence="3">
    <location>
        <begin position="384"/>
        <end position="397"/>
    </location>
</feature>
<dbReference type="GO" id="GO:0016491">
    <property type="term" value="F:oxidoreductase activity"/>
    <property type="evidence" value="ECO:0007669"/>
    <property type="project" value="UniProtKB-KW"/>
</dbReference>
<dbReference type="RefSeq" id="XP_502470.1">
    <property type="nucleotide sequence ID" value="XM_502470.1"/>
</dbReference>
<feature type="compositionally biased region" description="Basic residues" evidence="3">
    <location>
        <begin position="430"/>
        <end position="440"/>
    </location>
</feature>
<protein>
    <submittedName>
        <fullName evidence="5">Uncharacterized protein</fullName>
    </submittedName>
</protein>
<comment type="similarity">
    <text evidence="1">Belongs to the short-chain dehydrogenases/reductases (SDR) family.</text>
</comment>
<feature type="region of interest" description="Disordered" evidence="3">
    <location>
        <begin position="377"/>
        <end position="440"/>
    </location>
</feature>
<dbReference type="Proteomes" id="UP000256601">
    <property type="component" value="Unassembled WGS sequence"/>
</dbReference>
<evidence type="ECO:0000256" key="2">
    <source>
        <dbReference type="ARBA" id="ARBA00023002"/>
    </source>
</evidence>
<reference evidence="5 7" key="1">
    <citation type="journal article" date="2016" name="PLoS ONE">
        <title>Sequence Assembly of Yarrowia lipolytica Strain W29/CLIB89 Shows Transposable Element Diversity.</title>
        <authorList>
            <person name="Magnan C."/>
            <person name="Yu J."/>
            <person name="Chang I."/>
            <person name="Jahn E."/>
            <person name="Kanomata Y."/>
            <person name="Wu J."/>
            <person name="Zeller M."/>
            <person name="Oakes M."/>
            <person name="Baldi P."/>
            <person name="Sandmeyer S."/>
        </authorList>
    </citation>
    <scope>NUCLEOTIDE SEQUENCE [LARGE SCALE GENOMIC DNA]</scope>
    <source>
        <strain evidence="5">CLIB89</strain>
        <strain evidence="7">CLIB89(W29)</strain>
    </source>
</reference>
<evidence type="ECO:0000256" key="4">
    <source>
        <dbReference type="SAM" id="Phobius"/>
    </source>
</evidence>
<dbReference type="Proteomes" id="UP000182444">
    <property type="component" value="Chromosome 1D"/>
</dbReference>
<dbReference type="InterPro" id="IPR036291">
    <property type="entry name" value="NAD(P)-bd_dom_sf"/>
</dbReference>
<evidence type="ECO:0000256" key="1">
    <source>
        <dbReference type="ARBA" id="ARBA00006484"/>
    </source>
</evidence>
<dbReference type="AlphaFoldDB" id="A0A1H6Q0L5"/>
<reference evidence="6 8" key="2">
    <citation type="submission" date="2018-07" db="EMBL/GenBank/DDBJ databases">
        <title>Draft Genome Assemblies for Five Robust Yarrowia lipolytica Strains Exhibiting High Lipid Production and Pentose Sugar Utilization and Sugar Alcohol Secretion from Undetoxified Lignocellulosic Biomass Hydrolysates.</title>
        <authorList>
            <consortium name="DOE Joint Genome Institute"/>
            <person name="Walker C."/>
            <person name="Ryu S."/>
            <person name="Na H."/>
            <person name="Zane M."/>
            <person name="LaButti K."/>
            <person name="Lipzen A."/>
            <person name="Haridas S."/>
            <person name="Barry K."/>
            <person name="Grigoriev I.V."/>
            <person name="Quarterman J."/>
            <person name="Slininger P."/>
            <person name="Dien B."/>
            <person name="Trinh C.T."/>
        </authorList>
    </citation>
    <scope>NUCLEOTIDE SEQUENCE [LARGE SCALE GENOMIC DNA]</scope>
    <source>
        <strain evidence="6 8">YB392</strain>
    </source>
</reference>
<accession>A0A1H6Q0L5</accession>
<dbReference type="EMBL" id="KZ859121">
    <property type="protein sequence ID" value="RDW23033.1"/>
    <property type="molecule type" value="Genomic_DNA"/>
</dbReference>
<keyword evidence="4" id="KW-1133">Transmembrane helix</keyword>
<gene>
    <name evidence="6" type="ORF">B0I71DRAFT_136616</name>
    <name evidence="5" type="ORF">YALI1_D07775g</name>
</gene>
<organism evidence="5 7">
    <name type="scientific">Yarrowia lipolytica</name>
    <name type="common">Candida lipolytica</name>
    <dbReference type="NCBI Taxonomy" id="4952"/>
    <lineage>
        <taxon>Eukaryota</taxon>
        <taxon>Fungi</taxon>
        <taxon>Dikarya</taxon>
        <taxon>Ascomycota</taxon>
        <taxon>Saccharomycotina</taxon>
        <taxon>Dipodascomycetes</taxon>
        <taxon>Dipodascales</taxon>
        <taxon>Dipodascales incertae sedis</taxon>
        <taxon>Yarrowia</taxon>
    </lineage>
</organism>
<evidence type="ECO:0000313" key="8">
    <source>
        <dbReference type="Proteomes" id="UP000256601"/>
    </source>
</evidence>
<dbReference type="VEuPathDB" id="FungiDB:YALI0_D06061g"/>
<keyword evidence="2" id="KW-0560">Oxidoreductase</keyword>
<proteinExistence type="inferred from homology"/>
<dbReference type="eggNOG" id="KOG1208">
    <property type="taxonomic scope" value="Eukaryota"/>
</dbReference>
<feature type="compositionally biased region" description="Low complexity" evidence="3">
    <location>
        <begin position="413"/>
        <end position="427"/>
    </location>
</feature>
<evidence type="ECO:0000313" key="7">
    <source>
        <dbReference type="Proteomes" id="UP000182444"/>
    </source>
</evidence>
<dbReference type="SUPFAM" id="SSF51735">
    <property type="entry name" value="NAD(P)-binding Rossmann-fold domains"/>
    <property type="match status" value="1"/>
</dbReference>
<evidence type="ECO:0000313" key="6">
    <source>
        <dbReference type="EMBL" id="RDW23033.1"/>
    </source>
</evidence>
<feature type="transmembrane region" description="Helical" evidence="4">
    <location>
        <begin position="276"/>
        <end position="298"/>
    </location>
</feature>
<dbReference type="Gene3D" id="3.40.50.720">
    <property type="entry name" value="NAD(P)-binding Rossmann-like Domain"/>
    <property type="match status" value="1"/>
</dbReference>
<name>A0A1H6Q0L5_YARLL</name>
<dbReference type="GeneID" id="2910858"/>
<dbReference type="VEuPathDB" id="FungiDB:YALI1_D07775g"/>
<dbReference type="OMA" id="NYLANYH"/>